<keyword evidence="3" id="KW-1185">Reference proteome</keyword>
<accession>A0A0C9Y142</accession>
<organism evidence="2 3">
    <name type="scientific">Laccaria amethystina LaAM-08-1</name>
    <dbReference type="NCBI Taxonomy" id="1095629"/>
    <lineage>
        <taxon>Eukaryota</taxon>
        <taxon>Fungi</taxon>
        <taxon>Dikarya</taxon>
        <taxon>Basidiomycota</taxon>
        <taxon>Agaricomycotina</taxon>
        <taxon>Agaricomycetes</taxon>
        <taxon>Agaricomycetidae</taxon>
        <taxon>Agaricales</taxon>
        <taxon>Agaricineae</taxon>
        <taxon>Hydnangiaceae</taxon>
        <taxon>Laccaria</taxon>
    </lineage>
</organism>
<protein>
    <submittedName>
        <fullName evidence="2">Uncharacterized protein</fullName>
    </submittedName>
</protein>
<sequence>MNAFAKIVQVYASSAADKQPGDLVERNTVMSSDGQRTCSTTIAPSMGVRRGGTL</sequence>
<dbReference type="AlphaFoldDB" id="A0A0C9Y142"/>
<dbReference type="Proteomes" id="UP000054477">
    <property type="component" value="Unassembled WGS sequence"/>
</dbReference>
<dbReference type="HOGENOM" id="CLU_3050696_0_0_1"/>
<evidence type="ECO:0000313" key="2">
    <source>
        <dbReference type="EMBL" id="KIK01803.1"/>
    </source>
</evidence>
<feature type="compositionally biased region" description="Polar residues" evidence="1">
    <location>
        <begin position="30"/>
        <end position="43"/>
    </location>
</feature>
<reference evidence="2 3" key="1">
    <citation type="submission" date="2014-04" db="EMBL/GenBank/DDBJ databases">
        <authorList>
            <consortium name="DOE Joint Genome Institute"/>
            <person name="Kuo A."/>
            <person name="Kohler A."/>
            <person name="Nagy L.G."/>
            <person name="Floudas D."/>
            <person name="Copeland A."/>
            <person name="Barry K.W."/>
            <person name="Cichocki N."/>
            <person name="Veneault-Fourrey C."/>
            <person name="LaButti K."/>
            <person name="Lindquist E.A."/>
            <person name="Lipzen A."/>
            <person name="Lundell T."/>
            <person name="Morin E."/>
            <person name="Murat C."/>
            <person name="Sun H."/>
            <person name="Tunlid A."/>
            <person name="Henrissat B."/>
            <person name="Grigoriev I.V."/>
            <person name="Hibbett D.S."/>
            <person name="Martin F."/>
            <person name="Nordberg H.P."/>
            <person name="Cantor M.N."/>
            <person name="Hua S.X."/>
        </authorList>
    </citation>
    <scope>NUCLEOTIDE SEQUENCE [LARGE SCALE GENOMIC DNA]</scope>
    <source>
        <strain evidence="2 3">LaAM-08-1</strain>
    </source>
</reference>
<reference evidence="3" key="2">
    <citation type="submission" date="2015-01" db="EMBL/GenBank/DDBJ databases">
        <title>Evolutionary Origins and Diversification of the Mycorrhizal Mutualists.</title>
        <authorList>
            <consortium name="DOE Joint Genome Institute"/>
            <consortium name="Mycorrhizal Genomics Consortium"/>
            <person name="Kohler A."/>
            <person name="Kuo A."/>
            <person name="Nagy L.G."/>
            <person name="Floudas D."/>
            <person name="Copeland A."/>
            <person name="Barry K.W."/>
            <person name="Cichocki N."/>
            <person name="Veneault-Fourrey C."/>
            <person name="LaButti K."/>
            <person name="Lindquist E.A."/>
            <person name="Lipzen A."/>
            <person name="Lundell T."/>
            <person name="Morin E."/>
            <person name="Murat C."/>
            <person name="Riley R."/>
            <person name="Ohm R."/>
            <person name="Sun H."/>
            <person name="Tunlid A."/>
            <person name="Henrissat B."/>
            <person name="Grigoriev I.V."/>
            <person name="Hibbett D.S."/>
            <person name="Martin F."/>
        </authorList>
    </citation>
    <scope>NUCLEOTIDE SEQUENCE [LARGE SCALE GENOMIC DNA]</scope>
    <source>
        <strain evidence="3">LaAM-08-1</strain>
    </source>
</reference>
<name>A0A0C9Y142_9AGAR</name>
<feature type="region of interest" description="Disordered" evidence="1">
    <location>
        <begin position="30"/>
        <end position="54"/>
    </location>
</feature>
<gene>
    <name evidence="2" type="ORF">K443DRAFT_678085</name>
</gene>
<proteinExistence type="predicted"/>
<evidence type="ECO:0000313" key="3">
    <source>
        <dbReference type="Proteomes" id="UP000054477"/>
    </source>
</evidence>
<evidence type="ECO:0000256" key="1">
    <source>
        <dbReference type="SAM" id="MobiDB-lite"/>
    </source>
</evidence>
<dbReference type="EMBL" id="KN838601">
    <property type="protein sequence ID" value="KIK01803.1"/>
    <property type="molecule type" value="Genomic_DNA"/>
</dbReference>